<dbReference type="OrthoDB" id="1787315at2"/>
<evidence type="ECO:0000313" key="1">
    <source>
        <dbReference type="EMBL" id="SHK43315.1"/>
    </source>
</evidence>
<dbReference type="RefSeq" id="WP_072913418.1">
    <property type="nucleotide sequence ID" value="NZ_FRAR01000013.1"/>
</dbReference>
<sequence>MEKEVKELVKVTAPSKGTNQNIFTDAQLGVLNSGYIDHYDEALELLEKKDITVQRSGDKGKDR</sequence>
<keyword evidence="2" id="KW-1185">Reference proteome</keyword>
<accession>A0A1M6SF56</accession>
<name>A0A1M6SF56_9FIRM</name>
<dbReference type="EMBL" id="FRAR01000013">
    <property type="protein sequence ID" value="SHK43315.1"/>
    <property type="molecule type" value="Genomic_DNA"/>
</dbReference>
<organism evidence="1 2">
    <name type="scientific">Desulforamulus aeronauticus DSM 10349</name>
    <dbReference type="NCBI Taxonomy" id="1121421"/>
    <lineage>
        <taxon>Bacteria</taxon>
        <taxon>Bacillati</taxon>
        <taxon>Bacillota</taxon>
        <taxon>Clostridia</taxon>
        <taxon>Eubacteriales</taxon>
        <taxon>Peptococcaceae</taxon>
        <taxon>Desulforamulus</taxon>
    </lineage>
</organism>
<dbReference type="AlphaFoldDB" id="A0A1M6SF56"/>
<dbReference type="Proteomes" id="UP000183997">
    <property type="component" value="Unassembled WGS sequence"/>
</dbReference>
<reference evidence="2" key="1">
    <citation type="submission" date="2016-11" db="EMBL/GenBank/DDBJ databases">
        <authorList>
            <person name="Varghese N."/>
            <person name="Submissions S."/>
        </authorList>
    </citation>
    <scope>NUCLEOTIDE SEQUENCE [LARGE SCALE GENOMIC DNA]</scope>
    <source>
        <strain evidence="2">DSM 10349</strain>
    </source>
</reference>
<proteinExistence type="predicted"/>
<evidence type="ECO:0000313" key="2">
    <source>
        <dbReference type="Proteomes" id="UP000183997"/>
    </source>
</evidence>
<dbReference type="STRING" id="1121421.SAMN02745123_01852"/>
<protein>
    <submittedName>
        <fullName evidence="1">Uncharacterized protein</fullName>
    </submittedName>
</protein>
<gene>
    <name evidence="1" type="ORF">SAMN02745123_01852</name>
</gene>